<feature type="region of interest" description="Disordered" evidence="2">
    <location>
        <begin position="134"/>
        <end position="183"/>
    </location>
</feature>
<dbReference type="InParanoid" id="G4TCA4"/>
<reference evidence="4 5" key="1">
    <citation type="journal article" date="2011" name="PLoS Pathog.">
        <title>Endophytic Life Strategies Decoded by Genome and Transcriptome Analyses of the Mutualistic Root Symbiont Piriformospora indica.</title>
        <authorList>
            <person name="Zuccaro A."/>
            <person name="Lahrmann U."/>
            <person name="Guldener U."/>
            <person name="Langen G."/>
            <person name="Pfiffi S."/>
            <person name="Biedenkopf D."/>
            <person name="Wong P."/>
            <person name="Samans B."/>
            <person name="Grimm C."/>
            <person name="Basiewicz M."/>
            <person name="Murat C."/>
            <person name="Martin F."/>
            <person name="Kogel K.H."/>
        </authorList>
    </citation>
    <scope>NUCLEOTIDE SEQUENCE [LARGE SCALE GENOMIC DNA]</scope>
    <source>
        <strain evidence="4 5">DSM 11827</strain>
    </source>
</reference>
<dbReference type="Gene3D" id="3.30.428.10">
    <property type="entry name" value="HIT-like"/>
    <property type="match status" value="1"/>
</dbReference>
<dbReference type="OMA" id="KHEVHML"/>
<dbReference type="STRING" id="1109443.G4TCA4"/>
<dbReference type="Pfam" id="PF01230">
    <property type="entry name" value="HIT"/>
    <property type="match status" value="1"/>
</dbReference>
<dbReference type="eggNOG" id="KOG3379">
    <property type="taxonomic scope" value="Eukaryota"/>
</dbReference>
<dbReference type="InterPro" id="IPR051884">
    <property type="entry name" value="Bis(5'-adenosyl)-TPase_reg"/>
</dbReference>
<evidence type="ECO:0000256" key="2">
    <source>
        <dbReference type="SAM" id="MobiDB-lite"/>
    </source>
</evidence>
<keyword evidence="5" id="KW-1185">Reference proteome</keyword>
<evidence type="ECO:0000313" key="4">
    <source>
        <dbReference type="EMBL" id="CCA68930.1"/>
    </source>
</evidence>
<feature type="compositionally biased region" description="Pro residues" evidence="2">
    <location>
        <begin position="174"/>
        <end position="183"/>
    </location>
</feature>
<dbReference type="PROSITE" id="PS51084">
    <property type="entry name" value="HIT_2"/>
    <property type="match status" value="1"/>
</dbReference>
<comment type="caution">
    <text evidence="4">The sequence shown here is derived from an EMBL/GenBank/DDBJ whole genome shotgun (WGS) entry which is preliminary data.</text>
</comment>
<gene>
    <name evidence="4" type="ORF">PIIN_02790</name>
</gene>
<dbReference type="EMBL" id="CAFZ01000043">
    <property type="protein sequence ID" value="CCA68930.1"/>
    <property type="molecule type" value="Genomic_DNA"/>
</dbReference>
<dbReference type="InterPro" id="IPR036265">
    <property type="entry name" value="HIT-like_sf"/>
</dbReference>
<feature type="domain" description="HIT" evidence="3">
    <location>
        <begin position="48"/>
        <end position="90"/>
    </location>
</feature>
<protein>
    <recommendedName>
        <fullName evidence="3">HIT domain-containing protein</fullName>
    </recommendedName>
</protein>
<dbReference type="OrthoDB" id="680339at2759"/>
<organism evidence="4 5">
    <name type="scientific">Serendipita indica (strain DSM 11827)</name>
    <name type="common">Root endophyte fungus</name>
    <name type="synonym">Piriformospora indica</name>
    <dbReference type="NCBI Taxonomy" id="1109443"/>
    <lineage>
        <taxon>Eukaryota</taxon>
        <taxon>Fungi</taxon>
        <taxon>Dikarya</taxon>
        <taxon>Basidiomycota</taxon>
        <taxon>Agaricomycotina</taxon>
        <taxon>Agaricomycetes</taxon>
        <taxon>Sebacinales</taxon>
        <taxon>Serendipitaceae</taxon>
        <taxon>Serendipita</taxon>
    </lineage>
</organism>
<dbReference type="FunCoup" id="G4TCA4">
    <property type="interactions" value="70"/>
</dbReference>
<dbReference type="PANTHER" id="PTHR46243">
    <property type="entry name" value="BIS(5'-ADENOSYL)-TRIPHOSPHATASE"/>
    <property type="match status" value="1"/>
</dbReference>
<proteinExistence type="predicted"/>
<dbReference type="InterPro" id="IPR019808">
    <property type="entry name" value="Histidine_triad_CS"/>
</dbReference>
<dbReference type="PROSITE" id="PS00892">
    <property type="entry name" value="HIT_1"/>
    <property type="match status" value="1"/>
</dbReference>
<sequence length="183" mass="19658">MSSSLLFSTFEVSKQVFFRTATTAAIVNLKPLVPGRSSCFSPLVPVAAVQQAYKADGLTIACQDGEAAGQSVPHVHIHIIPRKAVGDRFSQNDEIYPELEKHEVHMLGYINGSNGAEGPTVDVHPNSALETKAHGVEGKGRGSDRGSFAVDDALRKPRSAEDMEREAAWLTGLVPPPPEDIDE</sequence>
<dbReference type="PANTHER" id="PTHR46243:SF1">
    <property type="entry name" value="BIS(5'-ADENOSYL)-TRIPHOSPHATASE"/>
    <property type="match status" value="1"/>
</dbReference>
<feature type="compositionally biased region" description="Basic and acidic residues" evidence="2">
    <location>
        <begin position="152"/>
        <end position="167"/>
    </location>
</feature>
<dbReference type="SUPFAM" id="SSF54197">
    <property type="entry name" value="HIT-like"/>
    <property type="match status" value="1"/>
</dbReference>
<dbReference type="GO" id="GO:0003824">
    <property type="term" value="F:catalytic activity"/>
    <property type="evidence" value="ECO:0007669"/>
    <property type="project" value="InterPro"/>
</dbReference>
<dbReference type="AlphaFoldDB" id="G4TCA4"/>
<accession>G4TCA4</accession>
<evidence type="ECO:0000313" key="5">
    <source>
        <dbReference type="Proteomes" id="UP000007148"/>
    </source>
</evidence>
<dbReference type="Proteomes" id="UP000007148">
    <property type="component" value="Unassembled WGS sequence"/>
</dbReference>
<evidence type="ECO:0000256" key="1">
    <source>
        <dbReference type="PROSITE-ProRule" id="PRU00464"/>
    </source>
</evidence>
<dbReference type="InterPro" id="IPR011146">
    <property type="entry name" value="HIT-like"/>
</dbReference>
<feature type="short sequence motif" description="Histidine triad motif" evidence="1">
    <location>
        <begin position="74"/>
        <end position="78"/>
    </location>
</feature>
<evidence type="ECO:0000259" key="3">
    <source>
        <dbReference type="PROSITE" id="PS51084"/>
    </source>
</evidence>
<feature type="compositionally biased region" description="Basic and acidic residues" evidence="2">
    <location>
        <begin position="134"/>
        <end position="144"/>
    </location>
</feature>
<name>G4TCA4_SERID</name>
<dbReference type="HOGENOM" id="CLU_056776_7_3_1"/>